<sequence length="333" mass="36497">MYSLLRKALFTLDPERSHYIAMQGLQLAYQLRLLNRLPAIPPRPRTVMGLTFPHAAGLAAGLDKNADYVDALAALGFAFIEIGTVTPQPQAGNPRPRLFRLPEQEAIINRMGFNNKGVEYVARKLEQTAYRGILGINIGKNKDTPLENAADDYLFGFRHLWKFASYMTINISSPNTAGLRDLQQGDMLKALLGALKQEQQQIEKAHQKYVPLVVKISPDLSADALQALAQVLIEQRIDGVIATNTTLERQGVEQSAHAKETGGLSGKPLQSRSTETIRALHSMLQNRIPIIASGGIMDTASASEKLKAGASLLQVYTGFIYKGPAIIRQLATL</sequence>
<gene>
    <name evidence="11" type="primary">pyrD</name>
    <name evidence="14" type="ORF">C8D86_12424</name>
</gene>
<feature type="binding site" evidence="11">
    <location>
        <begin position="60"/>
        <end position="64"/>
    </location>
    <ligand>
        <name>FMN</name>
        <dbReference type="ChEBI" id="CHEBI:58210"/>
    </ligand>
</feature>
<comment type="pathway">
    <text evidence="3 11">Pyrimidine metabolism; UMP biosynthesis via de novo pathway; orotate from (S)-dihydroorotate (quinone route): step 1/1.</text>
</comment>
<dbReference type="NCBIfam" id="NF003652">
    <property type="entry name" value="PRK05286.2-5"/>
    <property type="match status" value="1"/>
</dbReference>
<dbReference type="InterPro" id="IPR013785">
    <property type="entry name" value="Aldolase_TIM"/>
</dbReference>
<dbReference type="AlphaFoldDB" id="A0A370GC93"/>
<dbReference type="NCBIfam" id="NF003644">
    <property type="entry name" value="PRK05286.1-1"/>
    <property type="match status" value="1"/>
</dbReference>
<dbReference type="SUPFAM" id="SSF51395">
    <property type="entry name" value="FMN-linked oxidoreductases"/>
    <property type="match status" value="1"/>
</dbReference>
<keyword evidence="5 11" id="KW-0285">Flavoprotein</keyword>
<dbReference type="PANTHER" id="PTHR48109:SF4">
    <property type="entry name" value="DIHYDROOROTATE DEHYDROGENASE (QUINONE), MITOCHONDRIAL"/>
    <property type="match status" value="1"/>
</dbReference>
<dbReference type="GO" id="GO:0005737">
    <property type="term" value="C:cytoplasm"/>
    <property type="evidence" value="ECO:0007669"/>
    <property type="project" value="InterPro"/>
</dbReference>
<evidence type="ECO:0000256" key="8">
    <source>
        <dbReference type="ARBA" id="ARBA00023002"/>
    </source>
</evidence>
<protein>
    <recommendedName>
        <fullName evidence="11">Dihydroorotate dehydrogenase (quinone)</fullName>
        <ecNumber evidence="11">1.3.5.2</ecNumber>
    </recommendedName>
    <alternativeName>
        <fullName evidence="11">DHOdehase</fullName>
        <shortName evidence="11">DHOD</shortName>
        <shortName evidence="11">DHODase</shortName>
    </alternativeName>
    <alternativeName>
        <fullName evidence="11">Dihydroorotate oxidase</fullName>
    </alternativeName>
</protein>
<comment type="subunit">
    <text evidence="11">Monomer.</text>
</comment>
<feature type="binding site" evidence="11">
    <location>
        <position position="295"/>
    </location>
    <ligand>
        <name>FMN</name>
        <dbReference type="ChEBI" id="CHEBI:58210"/>
    </ligand>
</feature>
<dbReference type="HAMAP" id="MF_00225">
    <property type="entry name" value="DHO_dh_type2"/>
    <property type="match status" value="1"/>
</dbReference>
<feature type="domain" description="Dihydroorotate dehydrogenase catalytic" evidence="13">
    <location>
        <begin position="46"/>
        <end position="330"/>
    </location>
</feature>
<evidence type="ECO:0000259" key="13">
    <source>
        <dbReference type="Pfam" id="PF01180"/>
    </source>
</evidence>
<proteinExistence type="inferred from homology"/>
<organism evidence="14 15">
    <name type="scientific">Aquicella lusitana</name>
    <dbReference type="NCBI Taxonomy" id="254246"/>
    <lineage>
        <taxon>Bacteria</taxon>
        <taxon>Pseudomonadati</taxon>
        <taxon>Pseudomonadota</taxon>
        <taxon>Gammaproteobacteria</taxon>
        <taxon>Legionellales</taxon>
        <taxon>Coxiellaceae</taxon>
        <taxon>Aquicella</taxon>
    </lineage>
</organism>
<feature type="binding site" evidence="11">
    <location>
        <position position="243"/>
    </location>
    <ligand>
        <name>FMN</name>
        <dbReference type="ChEBI" id="CHEBI:58210"/>
    </ligand>
</feature>
<dbReference type="OrthoDB" id="9802377at2"/>
<evidence type="ECO:0000256" key="2">
    <source>
        <dbReference type="ARBA" id="ARBA00004370"/>
    </source>
</evidence>
<dbReference type="GO" id="GO:0044205">
    <property type="term" value="P:'de novo' UMP biosynthetic process"/>
    <property type="evidence" value="ECO:0007669"/>
    <property type="project" value="UniProtKB-UniRule"/>
</dbReference>
<evidence type="ECO:0000256" key="7">
    <source>
        <dbReference type="ARBA" id="ARBA00022975"/>
    </source>
</evidence>
<dbReference type="GO" id="GO:0106430">
    <property type="term" value="F:dihydroorotate dehydrogenase (quinone) activity"/>
    <property type="evidence" value="ECO:0007669"/>
    <property type="project" value="UniProtKB-EC"/>
</dbReference>
<keyword evidence="7 11" id="KW-0665">Pyrimidine biosynthesis</keyword>
<dbReference type="PROSITE" id="PS00911">
    <property type="entry name" value="DHODEHASE_1"/>
    <property type="match status" value="1"/>
</dbReference>
<evidence type="ECO:0000256" key="11">
    <source>
        <dbReference type="HAMAP-Rule" id="MF_00225"/>
    </source>
</evidence>
<feature type="binding site" evidence="11">
    <location>
        <position position="175"/>
    </location>
    <ligand>
        <name>substrate</name>
    </ligand>
</feature>
<dbReference type="CDD" id="cd04738">
    <property type="entry name" value="DHOD_2_like"/>
    <property type="match status" value="1"/>
</dbReference>
<keyword evidence="15" id="KW-1185">Reference proteome</keyword>
<dbReference type="NCBIfam" id="NF003646">
    <property type="entry name" value="PRK05286.1-4"/>
    <property type="match status" value="1"/>
</dbReference>
<evidence type="ECO:0000313" key="14">
    <source>
        <dbReference type="EMBL" id="RDI40074.1"/>
    </source>
</evidence>
<comment type="function">
    <text evidence="1 11">Catalyzes the conversion of dihydroorotate to orotate with quinone as electron acceptor.</text>
</comment>
<dbReference type="Pfam" id="PF01180">
    <property type="entry name" value="DHO_dh"/>
    <property type="match status" value="1"/>
</dbReference>
<feature type="region of interest" description="Disordered" evidence="12">
    <location>
        <begin position="251"/>
        <end position="271"/>
    </location>
</feature>
<comment type="subcellular location">
    <subcellularLocation>
        <location evidence="11">Cell membrane</location>
        <topology evidence="11">Peripheral membrane protein</topology>
    </subcellularLocation>
    <subcellularLocation>
        <location evidence="2">Membrane</location>
    </subcellularLocation>
</comment>
<dbReference type="InterPro" id="IPR005719">
    <property type="entry name" value="Dihydroorotate_DH_2"/>
</dbReference>
<dbReference type="InterPro" id="IPR005720">
    <property type="entry name" value="Dihydroorotate_DH_cat"/>
</dbReference>
<dbReference type="PIRSF" id="PIRSF000164">
    <property type="entry name" value="DHO_oxidase"/>
    <property type="match status" value="1"/>
</dbReference>
<evidence type="ECO:0000256" key="5">
    <source>
        <dbReference type="ARBA" id="ARBA00022630"/>
    </source>
</evidence>
<feature type="binding site" evidence="11">
    <location>
        <position position="137"/>
    </location>
    <ligand>
        <name>FMN</name>
        <dbReference type="ChEBI" id="CHEBI:58210"/>
    </ligand>
</feature>
<feature type="binding site" evidence="11">
    <location>
        <position position="64"/>
    </location>
    <ligand>
        <name>substrate</name>
    </ligand>
</feature>
<dbReference type="EMBL" id="QQAX01000024">
    <property type="protein sequence ID" value="RDI40074.1"/>
    <property type="molecule type" value="Genomic_DNA"/>
</dbReference>
<dbReference type="InterPro" id="IPR050074">
    <property type="entry name" value="DHO_dehydrogenase"/>
</dbReference>
<keyword evidence="9 11" id="KW-0472">Membrane</keyword>
<dbReference type="GO" id="GO:0005886">
    <property type="term" value="C:plasma membrane"/>
    <property type="evidence" value="ECO:0007669"/>
    <property type="project" value="UniProtKB-SubCell"/>
</dbReference>
<evidence type="ECO:0000313" key="15">
    <source>
        <dbReference type="Proteomes" id="UP000254720"/>
    </source>
</evidence>
<name>A0A370GC93_9COXI</name>
<dbReference type="InterPro" id="IPR012135">
    <property type="entry name" value="Dihydroorotate_DH_1_2"/>
</dbReference>
<keyword evidence="8 11" id="KW-0560">Oxidoreductase</keyword>
<feature type="active site" description="Nucleophile" evidence="11">
    <location>
        <position position="173"/>
    </location>
</feature>
<dbReference type="GO" id="GO:0006207">
    <property type="term" value="P:'de novo' pyrimidine nucleobase biosynthetic process"/>
    <property type="evidence" value="ECO:0007669"/>
    <property type="project" value="UniProtKB-UniRule"/>
</dbReference>
<feature type="binding site" evidence="11">
    <location>
        <begin position="244"/>
        <end position="245"/>
    </location>
    <ligand>
        <name>substrate</name>
    </ligand>
</feature>
<feature type="binding site" evidence="11">
    <location>
        <begin position="109"/>
        <end position="113"/>
    </location>
    <ligand>
        <name>substrate</name>
    </ligand>
</feature>
<evidence type="ECO:0000256" key="10">
    <source>
        <dbReference type="ARBA" id="ARBA00048639"/>
    </source>
</evidence>
<feature type="binding site" evidence="11">
    <location>
        <position position="170"/>
    </location>
    <ligand>
        <name>FMN</name>
        <dbReference type="ChEBI" id="CHEBI:58210"/>
    </ligand>
</feature>
<dbReference type="Gene3D" id="3.20.20.70">
    <property type="entry name" value="Aldolase class I"/>
    <property type="match status" value="1"/>
</dbReference>
<dbReference type="NCBIfam" id="NF003645">
    <property type="entry name" value="PRK05286.1-2"/>
    <property type="match status" value="1"/>
</dbReference>
<feature type="binding site" evidence="11">
    <location>
        <position position="266"/>
    </location>
    <ligand>
        <name>FMN</name>
        <dbReference type="ChEBI" id="CHEBI:58210"/>
    </ligand>
</feature>
<evidence type="ECO:0000256" key="1">
    <source>
        <dbReference type="ARBA" id="ARBA00003125"/>
    </source>
</evidence>
<feature type="binding site" evidence="11">
    <location>
        <position position="84"/>
    </location>
    <ligand>
        <name>FMN</name>
        <dbReference type="ChEBI" id="CHEBI:58210"/>
    </ligand>
</feature>
<feature type="binding site" evidence="11">
    <location>
        <begin position="316"/>
        <end position="317"/>
    </location>
    <ligand>
        <name>FMN</name>
        <dbReference type="ChEBI" id="CHEBI:58210"/>
    </ligand>
</feature>
<comment type="similarity">
    <text evidence="4 11">Belongs to the dihydroorotate dehydrogenase family. Type 2 subfamily.</text>
</comment>
<dbReference type="InterPro" id="IPR001295">
    <property type="entry name" value="Dihydroorotate_DH_CS"/>
</dbReference>
<feature type="binding site" evidence="11">
    <location>
        <position position="170"/>
    </location>
    <ligand>
        <name>substrate</name>
    </ligand>
</feature>
<dbReference type="PROSITE" id="PS00912">
    <property type="entry name" value="DHODEHASE_2"/>
    <property type="match status" value="1"/>
</dbReference>
<evidence type="ECO:0000256" key="3">
    <source>
        <dbReference type="ARBA" id="ARBA00005161"/>
    </source>
</evidence>
<comment type="cofactor">
    <cofactor evidence="11">
        <name>FMN</name>
        <dbReference type="ChEBI" id="CHEBI:58210"/>
    </cofactor>
    <text evidence="11">Binds 1 FMN per subunit.</text>
</comment>
<dbReference type="UniPathway" id="UPA00070">
    <property type="reaction ID" value="UER00946"/>
</dbReference>
<dbReference type="Proteomes" id="UP000254720">
    <property type="component" value="Unassembled WGS sequence"/>
</dbReference>
<evidence type="ECO:0000256" key="12">
    <source>
        <dbReference type="SAM" id="MobiDB-lite"/>
    </source>
</evidence>
<accession>A0A370GC93</accession>
<dbReference type="RefSeq" id="WP_114835137.1">
    <property type="nucleotide sequence ID" value="NZ_LR699114.1"/>
</dbReference>
<evidence type="ECO:0000256" key="6">
    <source>
        <dbReference type="ARBA" id="ARBA00022643"/>
    </source>
</evidence>
<dbReference type="PANTHER" id="PTHR48109">
    <property type="entry name" value="DIHYDROOROTATE DEHYDROGENASE (QUINONE), MITOCHONDRIAL-RELATED"/>
    <property type="match status" value="1"/>
</dbReference>
<comment type="caution">
    <text evidence="14">The sequence shown here is derived from an EMBL/GenBank/DDBJ whole genome shotgun (WGS) entry which is preliminary data.</text>
</comment>
<comment type="catalytic activity">
    <reaction evidence="10 11">
        <text>(S)-dihydroorotate + a quinone = orotate + a quinol</text>
        <dbReference type="Rhea" id="RHEA:30187"/>
        <dbReference type="ChEBI" id="CHEBI:24646"/>
        <dbReference type="ChEBI" id="CHEBI:30839"/>
        <dbReference type="ChEBI" id="CHEBI:30864"/>
        <dbReference type="ChEBI" id="CHEBI:132124"/>
        <dbReference type="EC" id="1.3.5.2"/>
    </reaction>
</comment>
<feature type="binding site" evidence="11">
    <location>
        <position position="215"/>
    </location>
    <ligand>
        <name>FMN</name>
        <dbReference type="ChEBI" id="CHEBI:58210"/>
    </ligand>
</feature>
<dbReference type="NCBIfam" id="TIGR01036">
    <property type="entry name" value="pyrD_sub2"/>
    <property type="match status" value="1"/>
</dbReference>
<evidence type="ECO:0000256" key="4">
    <source>
        <dbReference type="ARBA" id="ARBA00005359"/>
    </source>
</evidence>
<reference evidence="14 15" key="1">
    <citation type="submission" date="2018-07" db="EMBL/GenBank/DDBJ databases">
        <title>Genomic Encyclopedia of Type Strains, Phase IV (KMG-IV): sequencing the most valuable type-strain genomes for metagenomic binning, comparative biology and taxonomic classification.</title>
        <authorList>
            <person name="Goeker M."/>
        </authorList>
    </citation>
    <scope>NUCLEOTIDE SEQUENCE [LARGE SCALE GENOMIC DNA]</scope>
    <source>
        <strain evidence="14 15">DSM 16500</strain>
    </source>
</reference>
<evidence type="ECO:0000256" key="9">
    <source>
        <dbReference type="ARBA" id="ARBA00023136"/>
    </source>
</evidence>
<dbReference type="EC" id="1.3.5.2" evidence="11"/>
<keyword evidence="11" id="KW-1003">Cell membrane</keyword>
<keyword evidence="6 11" id="KW-0288">FMN</keyword>